<dbReference type="CDD" id="cd08061">
    <property type="entry name" value="MPN_NPL4"/>
    <property type="match status" value="1"/>
</dbReference>
<evidence type="ECO:0000256" key="4">
    <source>
        <dbReference type="ARBA" id="ARBA00019709"/>
    </source>
</evidence>
<gene>
    <name evidence="7" type="ORF">DM01DRAFT_1335566</name>
</gene>
<dbReference type="InterPro" id="IPR037518">
    <property type="entry name" value="MPN"/>
</dbReference>
<dbReference type="CDD" id="cd17055">
    <property type="entry name" value="Ubl_AtNPL4_like"/>
    <property type="match status" value="1"/>
</dbReference>
<reference evidence="7 8" key="1">
    <citation type="submission" date="2016-07" db="EMBL/GenBank/DDBJ databases">
        <title>Pervasive Adenine N6-methylation of Active Genes in Fungi.</title>
        <authorList>
            <consortium name="DOE Joint Genome Institute"/>
            <person name="Mondo S.J."/>
            <person name="Dannebaum R.O."/>
            <person name="Kuo R.C."/>
            <person name="Labutti K."/>
            <person name="Haridas S."/>
            <person name="Kuo A."/>
            <person name="Salamov A."/>
            <person name="Ahrendt S.R."/>
            <person name="Lipzen A."/>
            <person name="Sullivan W."/>
            <person name="Andreopoulos W.B."/>
            <person name="Clum A."/>
            <person name="Lindquist E."/>
            <person name="Daum C."/>
            <person name="Ramamoorthy G.K."/>
            <person name="Gryganskyi A."/>
            <person name="Culley D."/>
            <person name="Magnuson J.K."/>
            <person name="James T.Y."/>
            <person name="O'Malley M.A."/>
            <person name="Stajich J.E."/>
            <person name="Spatafora J.W."/>
            <person name="Visel A."/>
            <person name="Grigoriev I.V."/>
        </authorList>
    </citation>
    <scope>NUCLEOTIDE SEQUENCE [LARGE SCALE GENOMIC DNA]</scope>
    <source>
        <strain evidence="7 8">NRRL 3301</strain>
    </source>
</reference>
<dbReference type="STRING" id="101127.A0A1X2GI39"/>
<organism evidence="7 8">
    <name type="scientific">Hesseltinella vesiculosa</name>
    <dbReference type="NCBI Taxonomy" id="101127"/>
    <lineage>
        <taxon>Eukaryota</taxon>
        <taxon>Fungi</taxon>
        <taxon>Fungi incertae sedis</taxon>
        <taxon>Mucoromycota</taxon>
        <taxon>Mucoromycotina</taxon>
        <taxon>Mucoromycetes</taxon>
        <taxon>Mucorales</taxon>
        <taxon>Cunninghamellaceae</taxon>
        <taxon>Hesseltinella</taxon>
    </lineage>
</organism>
<dbReference type="GO" id="GO:0070651">
    <property type="term" value="P:nonfunctional rRNA decay"/>
    <property type="evidence" value="ECO:0007669"/>
    <property type="project" value="EnsemblFungi"/>
</dbReference>
<sequence>MLLRVRSKDGMARLQLEPTDTFATLANKIAELLKISDMSTIAVSDQPNPSTARPILDAAQQTLAEANLKHGDMLYVSYQDPKPSEPEKKIDQDPVDDYLDSQRGLIKRSKDAKFCRHGDNAMCDYCSPLEPFDKNYLEMNKIKHMSFHAYIRSISASQQNKAPSSSISTQLPPLEVPNFKVKVPCSGGHSPWPEAICTKCQPGTITLQRQTYRMVDHVEFASAQMIEQVIGYWRETGHQRIAYLYGRYEPYLEVPLGIKATVEAIYEPPQQGHEDGVQMNLPWQEDAMVDRVANACGLTRVGVVFTDLTDDGQGQGKVLPKRHADSYFLTSLECSLAAGLQRNHPNRTRHSPSGTYGSKFVTCVISGDLEGNVGVTAYQVSETMTAMQEADIVEPSRKPSIMRVKESVTHKRYVPDVYYKFKNEYNVIVQEPAKPAFPVDYLLVNVTNGFPQQPSPLFANVQEPHPSMGSIAKRVLKVVDQPEPLQKTLSDFHTLCAICSMDVLSFEEFQTLCNMVIGKIPFSMQALNQAQGWQTLLVLLKEADAQLPSSGQTSSSTMTPAPPVSCRHCTYANPSTYENCEMCGLPLKE</sequence>
<protein>
    <recommendedName>
        <fullName evidence="4">Nuclear protein localization protein 4</fullName>
    </recommendedName>
</protein>
<accession>A0A1X2GI39</accession>
<dbReference type="GO" id="GO:0000837">
    <property type="term" value="C:Doa10p ubiquitin ligase complex"/>
    <property type="evidence" value="ECO:0007669"/>
    <property type="project" value="EnsemblFungi"/>
</dbReference>
<dbReference type="PANTHER" id="PTHR12710">
    <property type="entry name" value="NUCLEAR PROTEIN LOCALIZATION 4"/>
    <property type="match status" value="1"/>
</dbReference>
<evidence type="ECO:0000256" key="3">
    <source>
        <dbReference type="ARBA" id="ARBA00011025"/>
    </source>
</evidence>
<dbReference type="GO" id="GO:0006274">
    <property type="term" value="P:DNA replication termination"/>
    <property type="evidence" value="ECO:0007669"/>
    <property type="project" value="EnsemblFungi"/>
</dbReference>
<dbReference type="PROSITE" id="PS50249">
    <property type="entry name" value="MPN"/>
    <property type="match status" value="1"/>
</dbReference>
<dbReference type="GO" id="GO:0030894">
    <property type="term" value="C:replisome"/>
    <property type="evidence" value="ECO:0007669"/>
    <property type="project" value="EnsemblFungi"/>
</dbReference>
<dbReference type="GO" id="GO:0051228">
    <property type="term" value="P:mitotic spindle disassembly"/>
    <property type="evidence" value="ECO:0007669"/>
    <property type="project" value="EnsemblFungi"/>
</dbReference>
<feature type="domain" description="MPN" evidence="6">
    <location>
        <begin position="218"/>
        <end position="356"/>
    </location>
</feature>
<dbReference type="GO" id="GO:0031965">
    <property type="term" value="C:nuclear membrane"/>
    <property type="evidence" value="ECO:0007669"/>
    <property type="project" value="UniProtKB-SubCell"/>
</dbReference>
<evidence type="ECO:0000256" key="5">
    <source>
        <dbReference type="ARBA" id="ARBA00024703"/>
    </source>
</evidence>
<evidence type="ECO:0000313" key="8">
    <source>
        <dbReference type="Proteomes" id="UP000242146"/>
    </source>
</evidence>
<dbReference type="InterPro" id="IPR029071">
    <property type="entry name" value="Ubiquitin-like_domsf"/>
</dbReference>
<comment type="subcellular location">
    <subcellularLocation>
        <location evidence="2">Cytoplasm</location>
        <location evidence="2">Perinuclear region</location>
    </subcellularLocation>
    <subcellularLocation>
        <location evidence="1">Nucleus membrane</location>
        <topology evidence="1">Peripheral membrane protein</topology>
        <orientation evidence="1">Cytoplasmic side</orientation>
    </subcellularLocation>
</comment>
<dbReference type="EMBL" id="MCGT01000013">
    <property type="protein sequence ID" value="ORX54417.1"/>
    <property type="molecule type" value="Genomic_DNA"/>
</dbReference>
<dbReference type="GO" id="GO:0099638">
    <property type="term" value="P:endosome to plasma membrane protein transport"/>
    <property type="evidence" value="ECO:0007669"/>
    <property type="project" value="EnsemblFungi"/>
</dbReference>
<dbReference type="Pfam" id="PF11543">
    <property type="entry name" value="UN_NPL4"/>
    <property type="match status" value="1"/>
</dbReference>
<comment type="function">
    <text evidence="5">Involved in the import of nuclear-targeted proteins into the nucleus and the export of poly(A) RNA out of the nucleus. Has a role in the endoplasmic reticulum-associated degradation (ERAD) pathway.</text>
</comment>
<dbReference type="GO" id="GO:0031625">
    <property type="term" value="F:ubiquitin protein ligase binding"/>
    <property type="evidence" value="ECO:0007669"/>
    <property type="project" value="TreeGrafter"/>
</dbReference>
<dbReference type="SUPFAM" id="SSF90209">
    <property type="entry name" value="Ran binding protein zinc finger-like"/>
    <property type="match status" value="1"/>
</dbReference>
<dbReference type="GO" id="GO:0043130">
    <property type="term" value="F:ubiquitin binding"/>
    <property type="evidence" value="ECO:0007669"/>
    <property type="project" value="TreeGrafter"/>
</dbReference>
<dbReference type="OrthoDB" id="10251089at2759"/>
<dbReference type="Pfam" id="PF05021">
    <property type="entry name" value="NPL4"/>
    <property type="match status" value="1"/>
</dbReference>
<dbReference type="GO" id="GO:0036435">
    <property type="term" value="F:K48-linked polyubiquitin modification-dependent protein binding"/>
    <property type="evidence" value="ECO:0007669"/>
    <property type="project" value="EnsemblFungi"/>
</dbReference>
<dbReference type="SUPFAM" id="SSF54236">
    <property type="entry name" value="Ubiquitin-like"/>
    <property type="match status" value="1"/>
</dbReference>
<dbReference type="AlphaFoldDB" id="A0A1X2GI39"/>
<dbReference type="GO" id="GO:0030970">
    <property type="term" value="P:retrograde protein transport, ER to cytosol"/>
    <property type="evidence" value="ECO:0007669"/>
    <property type="project" value="EnsemblFungi"/>
</dbReference>
<keyword evidence="8" id="KW-1185">Reference proteome</keyword>
<proteinExistence type="inferred from homology"/>
<dbReference type="GO" id="GO:1900182">
    <property type="term" value="P:positive regulation of protein localization to nucleus"/>
    <property type="evidence" value="ECO:0007669"/>
    <property type="project" value="EnsemblFungi"/>
</dbReference>
<dbReference type="Proteomes" id="UP000242146">
    <property type="component" value="Unassembled WGS sequence"/>
</dbReference>
<dbReference type="GO" id="GO:0072671">
    <property type="term" value="P:mitochondria-associated ubiquitin-dependent protein catabolic process"/>
    <property type="evidence" value="ECO:0007669"/>
    <property type="project" value="EnsemblFungi"/>
</dbReference>
<dbReference type="GO" id="GO:0000839">
    <property type="term" value="C:Hrd1p ubiquitin ligase ERAD-L complex"/>
    <property type="evidence" value="ECO:0007669"/>
    <property type="project" value="EnsemblFungi"/>
</dbReference>
<comment type="caution">
    <text evidence="7">The sequence shown here is derived from an EMBL/GenBank/DDBJ whole genome shotgun (WGS) entry which is preliminary data.</text>
</comment>
<dbReference type="Pfam" id="PF05020">
    <property type="entry name" value="zf-NPL4"/>
    <property type="match status" value="1"/>
</dbReference>
<evidence type="ECO:0000259" key="6">
    <source>
        <dbReference type="PROSITE" id="PS50249"/>
    </source>
</evidence>
<dbReference type="InterPro" id="IPR024682">
    <property type="entry name" value="Npl4_Ub-like_dom"/>
</dbReference>
<evidence type="ECO:0000313" key="7">
    <source>
        <dbReference type="EMBL" id="ORX54417.1"/>
    </source>
</evidence>
<dbReference type="InterPro" id="IPR016563">
    <property type="entry name" value="Npl4"/>
</dbReference>
<dbReference type="GO" id="GO:0071629">
    <property type="term" value="P:cytoplasm protein quality control by the ubiquitin-proteasome system"/>
    <property type="evidence" value="ECO:0007669"/>
    <property type="project" value="EnsemblFungi"/>
</dbReference>
<dbReference type="InterPro" id="IPR007717">
    <property type="entry name" value="NPL4_C"/>
</dbReference>
<dbReference type="GO" id="GO:1990116">
    <property type="term" value="P:ribosome-associated ubiquitin-dependent protein catabolic process"/>
    <property type="evidence" value="ECO:0007669"/>
    <property type="project" value="EnsemblFungi"/>
</dbReference>
<dbReference type="InterPro" id="IPR007716">
    <property type="entry name" value="NPL4_Zn-bd_put"/>
</dbReference>
<dbReference type="Gene3D" id="3.10.20.90">
    <property type="entry name" value="Phosphatidylinositol 3-kinase Catalytic Subunit, Chain A, domain 1"/>
    <property type="match status" value="1"/>
</dbReference>
<dbReference type="InterPro" id="IPR036443">
    <property type="entry name" value="Znf_RanBP2_sf"/>
</dbReference>
<dbReference type="GO" id="GO:1990112">
    <property type="term" value="C:RQC complex"/>
    <property type="evidence" value="ECO:0007669"/>
    <property type="project" value="EnsemblFungi"/>
</dbReference>
<dbReference type="GO" id="GO:0048471">
    <property type="term" value="C:perinuclear region of cytoplasm"/>
    <property type="evidence" value="ECO:0007669"/>
    <property type="project" value="UniProtKB-SubCell"/>
</dbReference>
<evidence type="ECO:0000256" key="2">
    <source>
        <dbReference type="ARBA" id="ARBA00004556"/>
    </source>
</evidence>
<dbReference type="GO" id="GO:0072665">
    <property type="term" value="P:protein localization to vacuole"/>
    <property type="evidence" value="ECO:0007669"/>
    <property type="project" value="EnsemblFungi"/>
</dbReference>
<dbReference type="PANTHER" id="PTHR12710:SF0">
    <property type="entry name" value="NUCLEAR PROTEIN LOCALIZATION PROTEIN 4 HOMOLOG"/>
    <property type="match status" value="1"/>
</dbReference>
<dbReference type="PIRSF" id="PIRSF010052">
    <property type="entry name" value="Polyub_prc_Npl4"/>
    <property type="match status" value="1"/>
</dbReference>
<evidence type="ECO:0000256" key="1">
    <source>
        <dbReference type="ARBA" id="ARBA00004335"/>
    </source>
</evidence>
<dbReference type="GO" id="GO:0034098">
    <property type="term" value="C:VCP-NPL4-UFD1 AAA ATPase complex"/>
    <property type="evidence" value="ECO:0007669"/>
    <property type="project" value="EnsemblFungi"/>
</dbReference>
<comment type="similarity">
    <text evidence="3">Belongs to the NPL4 family.</text>
</comment>
<name>A0A1X2GI39_9FUNG</name>
<dbReference type="GO" id="GO:0036266">
    <property type="term" value="C:Cdc48p-Npl4p-Vms1p AAA ATPase complex"/>
    <property type="evidence" value="ECO:0007669"/>
    <property type="project" value="EnsemblFungi"/>
</dbReference>